<feature type="region of interest" description="Disordered" evidence="1">
    <location>
        <begin position="545"/>
        <end position="564"/>
    </location>
</feature>
<feature type="region of interest" description="Disordered" evidence="1">
    <location>
        <begin position="66"/>
        <end position="97"/>
    </location>
</feature>
<feature type="compositionally biased region" description="Polar residues" evidence="1">
    <location>
        <begin position="393"/>
        <end position="402"/>
    </location>
</feature>
<protein>
    <recommendedName>
        <fullName evidence="2">DUF7896 domain-containing protein</fullName>
    </recommendedName>
</protein>
<proteinExistence type="predicted"/>
<feature type="domain" description="DUF7896" evidence="2">
    <location>
        <begin position="454"/>
        <end position="541"/>
    </location>
</feature>
<name>A0A2S6BQ21_9PEZI</name>
<gene>
    <name evidence="3" type="ORF">CBER1_01930</name>
</gene>
<dbReference type="PANTHER" id="PTHR42031:SF1">
    <property type="entry name" value="KEY LIME PATHOGENICITY PROTEIN"/>
    <property type="match status" value="1"/>
</dbReference>
<feature type="compositionally biased region" description="Polar residues" evidence="1">
    <location>
        <begin position="108"/>
        <end position="117"/>
    </location>
</feature>
<dbReference type="STRING" id="357750.A0A2S6BQ21"/>
<feature type="region of interest" description="Disordered" evidence="1">
    <location>
        <begin position="221"/>
        <end position="243"/>
    </location>
</feature>
<evidence type="ECO:0000313" key="3">
    <source>
        <dbReference type="EMBL" id="PPJ49578.1"/>
    </source>
</evidence>
<dbReference type="EMBL" id="PNEN01001801">
    <property type="protein sequence ID" value="PPJ49578.1"/>
    <property type="molecule type" value="Genomic_DNA"/>
</dbReference>
<feature type="compositionally biased region" description="Basic and acidic residues" evidence="1">
    <location>
        <begin position="510"/>
        <end position="519"/>
    </location>
</feature>
<dbReference type="PANTHER" id="PTHR42031">
    <property type="entry name" value="KEY LIME PATHOGENICITY PROTEIN"/>
    <property type="match status" value="1"/>
</dbReference>
<feature type="region of interest" description="Disordered" evidence="1">
    <location>
        <begin position="345"/>
        <end position="407"/>
    </location>
</feature>
<keyword evidence="4" id="KW-1185">Reference proteome</keyword>
<feature type="compositionally biased region" description="Polar residues" evidence="1">
    <location>
        <begin position="350"/>
        <end position="364"/>
    </location>
</feature>
<dbReference type="Proteomes" id="UP000237631">
    <property type="component" value="Unassembled WGS sequence"/>
</dbReference>
<comment type="caution">
    <text evidence="3">The sequence shown here is derived from an EMBL/GenBank/DDBJ whole genome shotgun (WGS) entry which is preliminary data.</text>
</comment>
<evidence type="ECO:0000259" key="2">
    <source>
        <dbReference type="Pfam" id="PF25438"/>
    </source>
</evidence>
<organism evidence="3 4">
    <name type="scientific">Cercospora berteroae</name>
    <dbReference type="NCBI Taxonomy" id="357750"/>
    <lineage>
        <taxon>Eukaryota</taxon>
        <taxon>Fungi</taxon>
        <taxon>Dikarya</taxon>
        <taxon>Ascomycota</taxon>
        <taxon>Pezizomycotina</taxon>
        <taxon>Dothideomycetes</taxon>
        <taxon>Dothideomycetidae</taxon>
        <taxon>Mycosphaerellales</taxon>
        <taxon>Mycosphaerellaceae</taxon>
        <taxon>Cercospora</taxon>
    </lineage>
</organism>
<evidence type="ECO:0000256" key="1">
    <source>
        <dbReference type="SAM" id="MobiDB-lite"/>
    </source>
</evidence>
<dbReference type="InterPro" id="IPR057218">
    <property type="entry name" value="DUF7896"/>
</dbReference>
<feature type="region of interest" description="Disordered" evidence="1">
    <location>
        <begin position="505"/>
        <end position="525"/>
    </location>
</feature>
<reference evidence="4" key="1">
    <citation type="journal article" date="2017" name="bioRxiv">
        <title>Conservation of a gene cluster reveals novel cercosporin biosynthetic mechanisms and extends production to the genus Colletotrichum.</title>
        <authorList>
            <person name="de Jonge R."/>
            <person name="Ebert M.K."/>
            <person name="Huitt-Roehl C.R."/>
            <person name="Pal P."/>
            <person name="Suttle J.C."/>
            <person name="Spanner R.E."/>
            <person name="Neubauer J.D."/>
            <person name="Jurick W.M.II."/>
            <person name="Stott K.A."/>
            <person name="Secor G.A."/>
            <person name="Thomma B.P.H.J."/>
            <person name="Van de Peer Y."/>
            <person name="Townsend C.A."/>
            <person name="Bolton M.D."/>
        </authorList>
    </citation>
    <scope>NUCLEOTIDE SEQUENCE [LARGE SCALE GENOMIC DNA]</scope>
    <source>
        <strain evidence="4">CBS538.71</strain>
    </source>
</reference>
<feature type="region of interest" description="Disordered" evidence="1">
    <location>
        <begin position="105"/>
        <end position="124"/>
    </location>
</feature>
<evidence type="ECO:0000313" key="4">
    <source>
        <dbReference type="Proteomes" id="UP000237631"/>
    </source>
</evidence>
<dbReference type="Pfam" id="PF25438">
    <property type="entry name" value="DUF7896"/>
    <property type="match status" value="1"/>
</dbReference>
<dbReference type="OrthoDB" id="5377599at2759"/>
<dbReference type="AlphaFoldDB" id="A0A2S6BQ21"/>
<feature type="compositionally biased region" description="Low complexity" evidence="1">
    <location>
        <begin position="221"/>
        <end position="234"/>
    </location>
</feature>
<sequence>MSYSNGIQDLDTLHLWQQPATDWLASLDGWTVDFSFDPSHQLNTTTDDAAVPRALQHDLATAGFVGSSNSGPFDAQHLDGGRTTSARPDGTLSPATPRRRCTIGLAASNPQPTSSLAHDSKHSRKRDIHHVDMMHSTSYTYGTTPCRPVHLSPTLSTHVDHVQVYEPADYCSKLSSVYETENAQSVAKRPRVDCSDADQQSPPALFASHLCPSSAHDISPSTSISTHISPSSHTASEAMSRQSSVTSVSVTDALDMMRVASSFSTNSQLFPLDDLSVSCSTEKPPAGGQPTIVTDDSSASNLLSNVGYGLVGTDFSLFDHSIPDMTVGEQQHTHSTTHVGEAQGMERTLSEQQESCDNTGSEQKSYGRRRKHIENARQSIAPKDVAISKPATPDSSAVQKQESAVKRKEAISKAPYVRPQHPKLKCSMCNEFPNGFRGDHELRRHWERAHAECRKVWICTEPTVRTEWWPTKPLGICKQCKQQKNYSAYYNAAAHLRRAHFCPRKRGRKARGEERESRAGKAGGDWPPIEWLKANGWLKEIEVSSRQDALEDGTEPASPAGFDSADQELMYNGTTTHSANMAPEAYGLSNYQPTTDFNMGYPTPIDSTMTWPTAPPMEHAISAPAAFAAMTLVYTPDDFAMMHQQNCMF</sequence>
<accession>A0A2S6BQ21</accession>